<dbReference type="EMBL" id="VJON01000040">
    <property type="protein sequence ID" value="TSE32211.1"/>
    <property type="molecule type" value="Genomic_DNA"/>
</dbReference>
<name>A0A554X8R4_9BURK</name>
<reference evidence="1 2" key="1">
    <citation type="submission" date="2019-07" db="EMBL/GenBank/DDBJ databases">
        <title>Tepidimonas charontis SPSP-6 draft genome.</title>
        <authorList>
            <person name="Da Costa M.S."/>
            <person name="Froufe H.J.C."/>
            <person name="Egas C."/>
            <person name="Albuquerque L."/>
        </authorList>
    </citation>
    <scope>NUCLEOTIDE SEQUENCE [LARGE SCALE GENOMIC DNA]</scope>
    <source>
        <strain evidence="1 2">SPSP-6</strain>
    </source>
</reference>
<dbReference type="InterPro" id="IPR038287">
    <property type="entry name" value="Cse2_sf"/>
</dbReference>
<protein>
    <submittedName>
        <fullName evidence="1">CRISPR type I protein CasB/Cse2</fullName>
    </submittedName>
</protein>
<accession>A0A554X8R4</accession>
<dbReference type="NCBIfam" id="TIGR02548">
    <property type="entry name" value="casB_cse2"/>
    <property type="match status" value="1"/>
</dbReference>
<dbReference type="Pfam" id="PF09485">
    <property type="entry name" value="CRISPR_Cse2"/>
    <property type="match status" value="1"/>
</dbReference>
<keyword evidence="2" id="KW-1185">Reference proteome</keyword>
<comment type="caution">
    <text evidence="1">The sequence shown here is derived from an EMBL/GenBank/DDBJ whole genome shotgun (WGS) entry which is preliminary data.</text>
</comment>
<proteinExistence type="predicted"/>
<dbReference type="CDD" id="cd09731">
    <property type="entry name" value="Cse2_I-E"/>
    <property type="match status" value="1"/>
</dbReference>
<evidence type="ECO:0000313" key="2">
    <source>
        <dbReference type="Proteomes" id="UP000318294"/>
    </source>
</evidence>
<sequence length="175" mass="19421">MTLSAEPQAGESSLAATVGRVAGVIGHPHYPTGDRAALKRWSPDQPMPLAFYRLWLRHVGDAIPSEAQAPTWMALAWGLATLGAASHRKERPLGRALAESGFAEARLERLLGAPDELRVELFMSMVRFLAAKNESFDWLDAATFLLTTDAPARERVCRRIAQAFYRHQPRDNTKE</sequence>
<gene>
    <name evidence="1" type="ORF">Tchar_02157</name>
</gene>
<dbReference type="InterPro" id="IPR013382">
    <property type="entry name" value="CRISPR-assoc_prot_Cse2"/>
</dbReference>
<dbReference type="Proteomes" id="UP000318294">
    <property type="component" value="Unassembled WGS sequence"/>
</dbReference>
<dbReference type="Gene3D" id="1.10.520.40">
    <property type="entry name" value="CRISPR-associated protein Cse2"/>
    <property type="match status" value="1"/>
</dbReference>
<evidence type="ECO:0000313" key="1">
    <source>
        <dbReference type="EMBL" id="TSE32211.1"/>
    </source>
</evidence>
<dbReference type="OrthoDB" id="5796578at2"/>
<dbReference type="AlphaFoldDB" id="A0A554X8R4"/>
<dbReference type="RefSeq" id="WP_144329032.1">
    <property type="nucleotide sequence ID" value="NZ_VJON01000040.1"/>
</dbReference>
<organism evidence="1 2">
    <name type="scientific">Tepidimonas charontis</name>
    <dbReference type="NCBI Taxonomy" id="2267262"/>
    <lineage>
        <taxon>Bacteria</taxon>
        <taxon>Pseudomonadati</taxon>
        <taxon>Pseudomonadota</taxon>
        <taxon>Betaproteobacteria</taxon>
        <taxon>Burkholderiales</taxon>
        <taxon>Tepidimonas</taxon>
    </lineage>
</organism>